<dbReference type="EMBL" id="CACRZD030000006">
    <property type="protein sequence ID" value="CAA6661163.1"/>
    <property type="molecule type" value="Genomic_DNA"/>
</dbReference>
<keyword evidence="1" id="KW-0732">Signal</keyword>
<dbReference type="Proteomes" id="UP001189122">
    <property type="component" value="Unassembled WGS sequence"/>
</dbReference>
<proteinExistence type="predicted"/>
<evidence type="ECO:0000313" key="3">
    <source>
        <dbReference type="Proteomes" id="UP001189122"/>
    </source>
</evidence>
<feature type="chain" id="PRO_5029633565" evidence="1">
    <location>
        <begin position="21"/>
        <end position="87"/>
    </location>
</feature>
<organism evidence="2">
    <name type="scientific">Spirodela intermedia</name>
    <name type="common">Intermediate duckweed</name>
    <dbReference type="NCBI Taxonomy" id="51605"/>
    <lineage>
        <taxon>Eukaryota</taxon>
        <taxon>Viridiplantae</taxon>
        <taxon>Streptophyta</taxon>
        <taxon>Embryophyta</taxon>
        <taxon>Tracheophyta</taxon>
        <taxon>Spermatophyta</taxon>
        <taxon>Magnoliopsida</taxon>
        <taxon>Liliopsida</taxon>
        <taxon>Araceae</taxon>
        <taxon>Lemnoideae</taxon>
        <taxon>Spirodela</taxon>
    </lineage>
</organism>
<accession>A0A7I8IT32</accession>
<protein>
    <submittedName>
        <fullName evidence="2">Uncharacterized protein</fullName>
    </submittedName>
</protein>
<evidence type="ECO:0000313" key="2">
    <source>
        <dbReference type="EMBL" id="CAA2621465.1"/>
    </source>
</evidence>
<reference evidence="2 3" key="1">
    <citation type="submission" date="2019-12" db="EMBL/GenBank/DDBJ databases">
        <authorList>
            <person name="Scholz U."/>
            <person name="Mascher M."/>
            <person name="Fiebig A."/>
        </authorList>
    </citation>
    <scope>NUCLEOTIDE SEQUENCE</scope>
</reference>
<feature type="signal peptide" evidence="1">
    <location>
        <begin position="1"/>
        <end position="20"/>
    </location>
</feature>
<evidence type="ECO:0000256" key="1">
    <source>
        <dbReference type="SAM" id="SignalP"/>
    </source>
</evidence>
<keyword evidence="3" id="KW-1185">Reference proteome</keyword>
<sequence>MRRDAVILLALLCILLASLAASVSTARLEHATYEKVRSALGEARLSREGPEFWPADWWLSEKRRRGRRLRLPRPPRSRPTRYPGPPP</sequence>
<name>A0A7I8IT32_SPIIN</name>
<dbReference type="AlphaFoldDB" id="A0A7I8IT32"/>
<dbReference type="EMBL" id="LR743593">
    <property type="protein sequence ID" value="CAA2621465.1"/>
    <property type="molecule type" value="Genomic_DNA"/>
</dbReference>
<gene>
    <name evidence="2" type="ORF">SI7747_06007561</name>
</gene>